<dbReference type="PANTHER" id="PTHR36836">
    <property type="entry name" value="COLANIC ACID BIOSYNTHESIS PROTEIN WCAK"/>
    <property type="match status" value="1"/>
</dbReference>
<organism evidence="2 3">
    <name type="scientific">Candidatus Scatavimonas merdigallinarum</name>
    <dbReference type="NCBI Taxonomy" id="2840914"/>
    <lineage>
        <taxon>Bacteria</taxon>
        <taxon>Bacillati</taxon>
        <taxon>Bacillota</taxon>
        <taxon>Clostridia</taxon>
        <taxon>Eubacteriales</taxon>
        <taxon>Oscillospiraceae</taxon>
        <taxon>Oscillospiraceae incertae sedis</taxon>
        <taxon>Candidatus Scatavimonas</taxon>
    </lineage>
</organism>
<sequence length="390" mass="44450">MSRIVLYSHGGAGNHGCEAIVRGTCKILRKDENRLVLYSLKRREDEKYGLQSLLPVEDHRKAYSRLSLQRMWASFLVRMKRPAYAERLPLKHLFQTYGRGDIALSIGGDNYCYRGFEQYRVLNDGFRKKGVRTVLWGCSVEPEMMDASMVADLAGYSLITARESISFEALKEINPKAKLYPDPAFVLEKKELPWPDGFDGRNVIGLNISPTVISYEENKGKTFDSAVALIEYILRSTNMQIALIPHVVWDGKDDRTVHKELYDIFKDTGRVVCLEDRNCMELKGYIARCRMFIGSRTHATIAAYSCCVPTLAIGYSVKAKGIAKDLFGTYENYVLPVQAIRDREDMAHAFAWLLKNEDFIRNHLHTIMPAYCAKAMEAGKEIDLLRSNLF</sequence>
<protein>
    <submittedName>
        <fullName evidence="2">Polysaccharide pyruvyl transferase family protein</fullName>
    </submittedName>
</protein>
<dbReference type="SUPFAM" id="SSF53756">
    <property type="entry name" value="UDP-Glycosyltransferase/glycogen phosphorylase"/>
    <property type="match status" value="1"/>
</dbReference>
<dbReference type="AlphaFoldDB" id="A0A9D1CUM2"/>
<name>A0A9D1CUM2_9FIRM</name>
<keyword evidence="2" id="KW-0808">Transferase</keyword>
<dbReference type="GO" id="GO:0016740">
    <property type="term" value="F:transferase activity"/>
    <property type="evidence" value="ECO:0007669"/>
    <property type="project" value="UniProtKB-KW"/>
</dbReference>
<evidence type="ECO:0000313" key="3">
    <source>
        <dbReference type="Proteomes" id="UP000886787"/>
    </source>
</evidence>
<comment type="caution">
    <text evidence="2">The sequence shown here is derived from an EMBL/GenBank/DDBJ whole genome shotgun (WGS) entry which is preliminary data.</text>
</comment>
<dbReference type="InterPro" id="IPR007345">
    <property type="entry name" value="Polysacch_pyruvyl_Trfase"/>
</dbReference>
<feature type="domain" description="Polysaccharide pyruvyl transferase" evidence="1">
    <location>
        <begin position="14"/>
        <end position="316"/>
    </location>
</feature>
<accession>A0A9D1CUM2</accession>
<dbReference type="PANTHER" id="PTHR36836:SF1">
    <property type="entry name" value="COLANIC ACID BIOSYNTHESIS PROTEIN WCAK"/>
    <property type="match status" value="1"/>
</dbReference>
<dbReference type="Pfam" id="PF04230">
    <property type="entry name" value="PS_pyruv_trans"/>
    <property type="match status" value="1"/>
</dbReference>
<gene>
    <name evidence="2" type="ORF">IAD32_06340</name>
</gene>
<evidence type="ECO:0000259" key="1">
    <source>
        <dbReference type="Pfam" id="PF04230"/>
    </source>
</evidence>
<reference evidence="2" key="1">
    <citation type="submission" date="2020-10" db="EMBL/GenBank/DDBJ databases">
        <authorList>
            <person name="Gilroy R."/>
        </authorList>
    </citation>
    <scope>NUCLEOTIDE SEQUENCE</scope>
    <source>
        <strain evidence="2">ChiSjej1B19-3389</strain>
    </source>
</reference>
<proteinExistence type="predicted"/>
<reference evidence="2" key="2">
    <citation type="journal article" date="2021" name="PeerJ">
        <title>Extensive microbial diversity within the chicken gut microbiome revealed by metagenomics and culture.</title>
        <authorList>
            <person name="Gilroy R."/>
            <person name="Ravi A."/>
            <person name="Getino M."/>
            <person name="Pursley I."/>
            <person name="Horton D.L."/>
            <person name="Alikhan N.F."/>
            <person name="Baker D."/>
            <person name="Gharbi K."/>
            <person name="Hall N."/>
            <person name="Watson M."/>
            <person name="Adriaenssens E.M."/>
            <person name="Foster-Nyarko E."/>
            <person name="Jarju S."/>
            <person name="Secka A."/>
            <person name="Antonio M."/>
            <person name="Oren A."/>
            <person name="Chaudhuri R.R."/>
            <person name="La Ragione R."/>
            <person name="Hildebrand F."/>
            <person name="Pallen M.J."/>
        </authorList>
    </citation>
    <scope>NUCLEOTIDE SEQUENCE</scope>
    <source>
        <strain evidence="2">ChiSjej1B19-3389</strain>
    </source>
</reference>
<evidence type="ECO:0000313" key="2">
    <source>
        <dbReference type="EMBL" id="HIQ80886.1"/>
    </source>
</evidence>
<dbReference type="EMBL" id="DVFW01000028">
    <property type="protein sequence ID" value="HIQ80886.1"/>
    <property type="molecule type" value="Genomic_DNA"/>
</dbReference>
<dbReference type="Proteomes" id="UP000886787">
    <property type="component" value="Unassembled WGS sequence"/>
</dbReference>